<comment type="caution">
    <text evidence="6">The sequence shown here is derived from an EMBL/GenBank/DDBJ whole genome shotgun (WGS) entry which is preliminary data.</text>
</comment>
<dbReference type="InterPro" id="IPR050536">
    <property type="entry name" value="DtxR_MntR_Metal-Reg"/>
</dbReference>
<sequence>MKLQESGENYLETIFILHKRTGFVRSIDIAMELGFSKPSVSHAVGLLKKDGYLVVGGKGEISLTEKGRFVAEKIYERHRLLRQYLVALGVSEQTAEKDACRIEHVISEESFEKVRQHVQKACGLLEKADGGYSPVSKV</sequence>
<dbReference type="InterPro" id="IPR036390">
    <property type="entry name" value="WH_DNA-bd_sf"/>
</dbReference>
<dbReference type="GO" id="GO:0046983">
    <property type="term" value="F:protein dimerization activity"/>
    <property type="evidence" value="ECO:0007669"/>
    <property type="project" value="InterPro"/>
</dbReference>
<gene>
    <name evidence="6" type="ORF">H8705_06500</name>
</gene>
<accession>A0A926EMS9</accession>
<dbReference type="PANTHER" id="PTHR33238:SF7">
    <property type="entry name" value="IRON-DEPENDENT TRANSCRIPTIONAL REGULATOR"/>
    <property type="match status" value="1"/>
</dbReference>
<dbReference type="Pfam" id="PF02742">
    <property type="entry name" value="Fe_dep_repr_C"/>
    <property type="match status" value="1"/>
</dbReference>
<dbReference type="InterPro" id="IPR001367">
    <property type="entry name" value="Fe_dep_repressor"/>
</dbReference>
<protein>
    <submittedName>
        <fullName evidence="6">Metal-dependent transcriptional regulator</fullName>
    </submittedName>
</protein>
<evidence type="ECO:0000313" key="7">
    <source>
        <dbReference type="Proteomes" id="UP000623678"/>
    </source>
</evidence>
<dbReference type="GO" id="GO:0003700">
    <property type="term" value="F:DNA-binding transcription factor activity"/>
    <property type="evidence" value="ECO:0007669"/>
    <property type="project" value="InterPro"/>
</dbReference>
<dbReference type="Gene3D" id="1.10.60.10">
    <property type="entry name" value="Iron dependent repressor, metal binding and dimerisation domain"/>
    <property type="match status" value="1"/>
</dbReference>
<evidence type="ECO:0000256" key="3">
    <source>
        <dbReference type="ARBA" id="ARBA00023125"/>
    </source>
</evidence>
<evidence type="ECO:0000256" key="4">
    <source>
        <dbReference type="ARBA" id="ARBA00023163"/>
    </source>
</evidence>
<dbReference type="AlphaFoldDB" id="A0A926EMS9"/>
<dbReference type="SUPFAM" id="SSF46785">
    <property type="entry name" value="Winged helix' DNA-binding domain"/>
    <property type="match status" value="1"/>
</dbReference>
<dbReference type="Proteomes" id="UP000623678">
    <property type="component" value="Unassembled WGS sequence"/>
</dbReference>
<evidence type="ECO:0000313" key="6">
    <source>
        <dbReference type="EMBL" id="MBC8585230.1"/>
    </source>
</evidence>
<keyword evidence="3" id="KW-0238">DNA-binding</keyword>
<dbReference type="InterPro" id="IPR036388">
    <property type="entry name" value="WH-like_DNA-bd_sf"/>
</dbReference>
<name>A0A926EMS9_9FIRM</name>
<proteinExistence type="inferred from homology"/>
<dbReference type="InterPro" id="IPR036421">
    <property type="entry name" value="Fe_dep_repressor_sf"/>
</dbReference>
<dbReference type="EMBL" id="JACRTD010000004">
    <property type="protein sequence ID" value="MBC8585230.1"/>
    <property type="molecule type" value="Genomic_DNA"/>
</dbReference>
<reference evidence="6" key="1">
    <citation type="submission" date="2020-08" db="EMBL/GenBank/DDBJ databases">
        <title>Genome public.</title>
        <authorList>
            <person name="Liu C."/>
            <person name="Sun Q."/>
        </authorList>
    </citation>
    <scope>NUCLEOTIDE SEQUENCE</scope>
    <source>
        <strain evidence="6">NSJ-64</strain>
    </source>
</reference>
<dbReference type="GO" id="GO:0046914">
    <property type="term" value="F:transition metal ion binding"/>
    <property type="evidence" value="ECO:0007669"/>
    <property type="project" value="InterPro"/>
</dbReference>
<dbReference type="InterPro" id="IPR022689">
    <property type="entry name" value="Iron_dep_repressor"/>
</dbReference>
<dbReference type="RefSeq" id="WP_262395014.1">
    <property type="nucleotide sequence ID" value="NZ_JACRTD010000004.1"/>
</dbReference>
<dbReference type="PANTHER" id="PTHR33238">
    <property type="entry name" value="IRON (METAL) DEPENDENT REPRESSOR, DTXR FAMILY"/>
    <property type="match status" value="1"/>
</dbReference>
<keyword evidence="7" id="KW-1185">Reference proteome</keyword>
<organism evidence="6 7">
    <name type="scientific">Youxingia wuxianensis</name>
    <dbReference type="NCBI Taxonomy" id="2763678"/>
    <lineage>
        <taxon>Bacteria</taxon>
        <taxon>Bacillati</taxon>
        <taxon>Bacillota</taxon>
        <taxon>Clostridia</taxon>
        <taxon>Eubacteriales</taxon>
        <taxon>Oscillospiraceae</taxon>
        <taxon>Youxingia</taxon>
    </lineage>
</organism>
<evidence type="ECO:0000256" key="2">
    <source>
        <dbReference type="ARBA" id="ARBA00023015"/>
    </source>
</evidence>
<evidence type="ECO:0000259" key="5">
    <source>
        <dbReference type="PROSITE" id="PS50944"/>
    </source>
</evidence>
<dbReference type="PROSITE" id="PS50944">
    <property type="entry name" value="HTH_DTXR"/>
    <property type="match status" value="1"/>
</dbReference>
<dbReference type="GO" id="GO:0003677">
    <property type="term" value="F:DNA binding"/>
    <property type="evidence" value="ECO:0007669"/>
    <property type="project" value="UniProtKB-KW"/>
</dbReference>
<evidence type="ECO:0000256" key="1">
    <source>
        <dbReference type="ARBA" id="ARBA00007871"/>
    </source>
</evidence>
<feature type="domain" description="HTH dtxR-type" evidence="5">
    <location>
        <begin position="3"/>
        <end position="64"/>
    </location>
</feature>
<keyword evidence="2" id="KW-0805">Transcription regulation</keyword>
<dbReference type="SMART" id="SM00529">
    <property type="entry name" value="HTH_DTXR"/>
    <property type="match status" value="1"/>
</dbReference>
<dbReference type="Gene3D" id="1.10.10.10">
    <property type="entry name" value="Winged helix-like DNA-binding domain superfamily/Winged helix DNA-binding domain"/>
    <property type="match status" value="1"/>
</dbReference>
<dbReference type="InterPro" id="IPR022687">
    <property type="entry name" value="HTH_DTXR"/>
</dbReference>
<dbReference type="SUPFAM" id="SSF47979">
    <property type="entry name" value="Iron-dependent repressor protein, dimerization domain"/>
    <property type="match status" value="1"/>
</dbReference>
<dbReference type="Pfam" id="PF01325">
    <property type="entry name" value="Fe_dep_repress"/>
    <property type="match status" value="1"/>
</dbReference>
<keyword evidence="4" id="KW-0804">Transcription</keyword>
<comment type="similarity">
    <text evidence="1">Belongs to the DtxR/MntR family.</text>
</comment>